<dbReference type="STRING" id="1213859.L2GAP2"/>
<dbReference type="PANTHER" id="PTHR38795">
    <property type="entry name" value="DUF6604 DOMAIN-CONTAINING PROTEIN"/>
    <property type="match status" value="1"/>
</dbReference>
<accession>L2GAP2</accession>
<evidence type="ECO:0000256" key="1">
    <source>
        <dbReference type="SAM" id="MobiDB-lite"/>
    </source>
</evidence>
<dbReference type="InterPro" id="IPR016864">
    <property type="entry name" value="UCP028035"/>
</dbReference>
<feature type="compositionally biased region" description="Basic residues" evidence="1">
    <location>
        <begin position="182"/>
        <end position="206"/>
    </location>
</feature>
<evidence type="ECO:0000259" key="2">
    <source>
        <dbReference type="Pfam" id="PF20253"/>
    </source>
</evidence>
<evidence type="ECO:0000313" key="3">
    <source>
        <dbReference type="EMBL" id="ELA35682.1"/>
    </source>
</evidence>
<feature type="compositionally biased region" description="Acidic residues" evidence="1">
    <location>
        <begin position="166"/>
        <end position="176"/>
    </location>
</feature>
<dbReference type="PANTHER" id="PTHR38795:SF1">
    <property type="entry name" value="DUF6604 DOMAIN-CONTAINING PROTEIN"/>
    <property type="match status" value="1"/>
</dbReference>
<protein>
    <recommendedName>
        <fullName evidence="2">DUF6604 domain-containing protein</fullName>
    </recommendedName>
</protein>
<dbReference type="PIRSF" id="PIRSF028035">
    <property type="entry name" value="UCP028035"/>
    <property type="match status" value="1"/>
</dbReference>
<sequence>MAIPTHEMAHGASPVATRESFIRYKKDTQDLVEWMIKTTSLILKTQPRSGENAQLPTGVSSSGATTVAGLVSMARLIADSGAAVACIHNIEKSNDMHRNFIDSLIDIFSILGGVSWWEKQMQANEMSSKRLDSDAEQIEEMKGIIFSNKFASLDLSHGDSKPEPPSEPESDADEPVAESKAAKKKRVNGKKGRGKTSKPGKSRKPARKADSSAEASVESYRILEDDQLLSYTMAILSFRTEWAQIRQYVQDLWIDVIHKNLNTAVAGAVSNVAIAEIKKTELELFDDFPEHCYFEKITDTLTRGGLHRLQKVAEEKAAADRDHHGCLVDVKEQLLMYTYQDLLDFCTDFQKSRNGKPTKAMRAKIGLWDPKLSLETATKEERILWRRKFTINWLYDLVNEYSSWEQSQRGERCFSDDVDWSPSGPSGSRRTLLGLTDFAAFVTSLCIVDATSVKSGWSLCQHGGHILEARAAGFLALRDINDIIDERPEDDAGHAHDNCCCSRSHLTFCKRLAKKLQTRQEIGIYNCGAIIEPATEVLSWSVEYLESRLGRCNSVLEGAPIPPSRFGVPHSLWTLSPFLCGVGLAEALQIIYSTGMRFLDIYPVPTMMLHLEQMIHNTGGYEGKEHDWGLPLATIMRGLFRHCLYVEGKWPSKDAAAEEYVDALDTWAGGDVTTTRRLRAKRVMEPVAGAVACPFPVRQNVNFNKMSHLMIYQEADWDPSRIHYTSLEPKTALAAVRLSREPTSFDLFTGEQSEPTELVQHMYEKVGWDDDWSGHQMSVEEGLFRTFLTMGLLKPAKANVEQSAVEKDLSRAVYSKLETILEDLEIAKLDLWNDISGLRCRSSMDFASLVTSLTIIMDDVENALNHAKNPTFERIYLLPGKGPTPPYTGKVFRLIREAMTGRDKSILEVFADKFEAMWETTPAYLLWSEDACLQAPIPLTFDKLGLQMPEQLRGDVCSVM</sequence>
<gene>
    <name evidence="3" type="ORF">CGGC5_51</name>
</gene>
<dbReference type="InterPro" id="IPR046539">
    <property type="entry name" value="DUF6604"/>
</dbReference>
<feature type="region of interest" description="Disordered" evidence="1">
    <location>
        <begin position="155"/>
        <end position="212"/>
    </location>
</feature>
<reference evidence="3" key="1">
    <citation type="submission" date="2012-08" db="EMBL/GenBank/DDBJ databases">
        <title>Genome analysis of Colletotrichum orbiculare and Colletotrichum fructicola.</title>
        <authorList>
            <person name="Gan P.H.P."/>
            <person name="Ikeda K."/>
            <person name="Irieda H."/>
            <person name="Narusaka M."/>
            <person name="O'Connell R.J."/>
            <person name="Narusaka Y."/>
            <person name="Takano Y."/>
            <person name="Kubo Y."/>
            <person name="Shirasu K."/>
        </authorList>
    </citation>
    <scope>NUCLEOTIDE SEQUENCE</scope>
    <source>
        <strain evidence="3">Nara gc5</strain>
    </source>
</reference>
<name>L2GAP2_COLFN</name>
<feature type="domain" description="DUF6604" evidence="2">
    <location>
        <begin position="23"/>
        <end position="285"/>
    </location>
</feature>
<proteinExistence type="predicted"/>
<dbReference type="HOGENOM" id="CLU_013511_0_0_1"/>
<organism evidence="3">
    <name type="scientific">Colletotrichum fructicola (strain Nara gc5)</name>
    <name type="common">Anthracnose fungus</name>
    <name type="synonym">Colletotrichum gloeosporioides (strain Nara gc5)</name>
    <dbReference type="NCBI Taxonomy" id="1213859"/>
    <lineage>
        <taxon>Eukaryota</taxon>
        <taxon>Fungi</taxon>
        <taxon>Dikarya</taxon>
        <taxon>Ascomycota</taxon>
        <taxon>Pezizomycotina</taxon>
        <taxon>Sordariomycetes</taxon>
        <taxon>Hypocreomycetidae</taxon>
        <taxon>Glomerellales</taxon>
        <taxon>Glomerellaceae</taxon>
        <taxon>Colletotrichum</taxon>
        <taxon>Colletotrichum gloeosporioides species complex</taxon>
    </lineage>
</organism>
<dbReference type="AlphaFoldDB" id="L2GAP2"/>
<dbReference type="EMBL" id="KB020558">
    <property type="protein sequence ID" value="ELA35682.1"/>
    <property type="molecule type" value="Genomic_DNA"/>
</dbReference>
<dbReference type="Pfam" id="PF20253">
    <property type="entry name" value="DUF6604"/>
    <property type="match status" value="1"/>
</dbReference>